<organism evidence="2 3">
    <name type="scientific">Musca domestica</name>
    <name type="common">House fly</name>
    <dbReference type="NCBI Taxonomy" id="7370"/>
    <lineage>
        <taxon>Eukaryota</taxon>
        <taxon>Metazoa</taxon>
        <taxon>Ecdysozoa</taxon>
        <taxon>Arthropoda</taxon>
        <taxon>Hexapoda</taxon>
        <taxon>Insecta</taxon>
        <taxon>Pterygota</taxon>
        <taxon>Neoptera</taxon>
        <taxon>Endopterygota</taxon>
        <taxon>Diptera</taxon>
        <taxon>Brachycera</taxon>
        <taxon>Muscomorpha</taxon>
        <taxon>Muscoidea</taxon>
        <taxon>Muscidae</taxon>
        <taxon>Musca</taxon>
    </lineage>
</organism>
<reference evidence="3" key="1">
    <citation type="submission" date="2025-08" db="UniProtKB">
        <authorList>
            <consortium name="RefSeq"/>
        </authorList>
    </citation>
    <scope>IDENTIFICATION</scope>
    <source>
        <strain evidence="3">Aabys</strain>
        <tissue evidence="3">Whole body</tissue>
    </source>
</reference>
<feature type="transmembrane region" description="Helical" evidence="1">
    <location>
        <begin position="16"/>
        <end position="37"/>
    </location>
</feature>
<evidence type="ECO:0000313" key="3">
    <source>
        <dbReference type="RefSeq" id="XP_058987440.1"/>
    </source>
</evidence>
<keyword evidence="1" id="KW-0812">Transmembrane</keyword>
<proteinExistence type="predicted"/>
<gene>
    <name evidence="3" type="primary">LOC131806787</name>
</gene>
<accession>A0ABM3VNS0</accession>
<protein>
    <submittedName>
        <fullName evidence="3">Uncharacterized protein LOC131806787</fullName>
    </submittedName>
</protein>
<keyword evidence="2" id="KW-1185">Reference proteome</keyword>
<keyword evidence="1" id="KW-0472">Membrane</keyword>
<dbReference type="RefSeq" id="XP_058987440.1">
    <property type="nucleotide sequence ID" value="XM_059131457.1"/>
</dbReference>
<sequence length="181" mass="19138">MLRNTGTTKAQAEDHGVLIITTLLVVSFLICLLCILYHSRRKRRQQLHQLGLHRNAHYDSQTSATGLNSSRRHLQSGGASIAGSLHGLNSGTLIIPPAPLPPRAIHQPPHICISGSSLDLGPGNYPGILINGDSLEDSSSTSNDSIGSIPFLNDCETENLGQHMMQAHVGGAVVIGGGETV</sequence>
<dbReference type="GeneID" id="131806787"/>
<name>A0ABM3VNS0_MUSDO</name>
<keyword evidence="1" id="KW-1133">Transmembrane helix</keyword>
<evidence type="ECO:0000256" key="1">
    <source>
        <dbReference type="SAM" id="Phobius"/>
    </source>
</evidence>
<dbReference type="Proteomes" id="UP001652621">
    <property type="component" value="Unplaced"/>
</dbReference>
<evidence type="ECO:0000313" key="2">
    <source>
        <dbReference type="Proteomes" id="UP001652621"/>
    </source>
</evidence>